<protein>
    <submittedName>
        <fullName evidence="1">Uncharacterized protein</fullName>
    </submittedName>
</protein>
<gene>
    <name evidence="1" type="ORF">AYO28_18060</name>
</gene>
<dbReference type="EMBL" id="LUCV01000017">
    <property type="protein sequence ID" value="OAI92694.1"/>
    <property type="molecule type" value="Genomic_DNA"/>
</dbReference>
<dbReference type="AlphaFoldDB" id="A0A177SP17"/>
<proteinExistence type="predicted"/>
<dbReference type="Proteomes" id="UP000077752">
    <property type="component" value="Unassembled WGS sequence"/>
</dbReference>
<organism evidence="1 2">
    <name type="scientific">Pseudomonas putida</name>
    <name type="common">Arthrobacter siderocapsulatus</name>
    <dbReference type="NCBI Taxonomy" id="303"/>
    <lineage>
        <taxon>Bacteria</taxon>
        <taxon>Pseudomonadati</taxon>
        <taxon>Pseudomonadota</taxon>
        <taxon>Gammaproteobacteria</taxon>
        <taxon>Pseudomonadales</taxon>
        <taxon>Pseudomonadaceae</taxon>
        <taxon>Pseudomonas</taxon>
    </lineage>
</organism>
<accession>A0A177SP17</accession>
<evidence type="ECO:0000313" key="2">
    <source>
        <dbReference type="Proteomes" id="UP000077752"/>
    </source>
</evidence>
<reference evidence="1 2" key="1">
    <citation type="submission" date="2016-03" db="EMBL/GenBank/DDBJ databases">
        <title>Draft Genome Assembly of Pseudomonas putida strain CBF10-2.</title>
        <authorList>
            <person name="Iyer R.S."/>
            <person name="Damania A."/>
        </authorList>
    </citation>
    <scope>NUCLEOTIDE SEQUENCE [LARGE SCALE GENOMIC DNA]</scope>
    <source>
        <strain evidence="1 2">CBF10-2</strain>
    </source>
</reference>
<sequence length="87" mass="9498">MTRSSDISVATEVRKLAKKHNVTAARDGVSGMAVTISRLAGDVVNLDVVEQLLVNLKRKGVLSKVEIIALQGRYLAEKRRTRKPISA</sequence>
<comment type="caution">
    <text evidence="1">The sequence shown here is derived from an EMBL/GenBank/DDBJ whole genome shotgun (WGS) entry which is preliminary data.</text>
</comment>
<dbReference type="RefSeq" id="WP_064302947.1">
    <property type="nucleotide sequence ID" value="NZ_LUCV01000017.1"/>
</dbReference>
<evidence type="ECO:0000313" key="1">
    <source>
        <dbReference type="EMBL" id="OAI92694.1"/>
    </source>
</evidence>
<name>A0A177SP17_PSEPU</name>